<dbReference type="Gene3D" id="1.25.40.390">
    <property type="match status" value="1"/>
</dbReference>
<dbReference type="Pfam" id="PF14322">
    <property type="entry name" value="SusD-like_3"/>
    <property type="match status" value="1"/>
</dbReference>
<keyword evidence="3 6" id="KW-0732">Signal</keyword>
<sequence length="509" mass="56280">MKSTGIKYMAVLLVVLMAACGKDFLEVDPKGQFLESNYYKNQEEAFNGLVAVYDVIGWQAGGYLTKIGTANCGSDDHLAGGGGPSDIMPYQVISDYSLSPEVGPQGEMWKKGFAGVFRANILLAKLPEVPMDDNLKKRFAAEARFLRAYFYFDLVRFFKSVPLLLEPVSASEMYNVEQTDAATVYAQIEKDINESLPDLPATVPASTEGGRATKAMAYGILGKVLLWQKKYAPAAAAFAEVSGTPGATGPFGHRLLSNFGDLFKVNNKFNAESVFEINFTNTSVGIWDCTGCTEGNLLQILVGPRGYNRLDQTAPDYVSGWSFMPITQSLVDAFGNDPRKAATVADIQALEDAGRVTYNKGHNNTGYFIEKLAGRESYKWTGAGNMELNFPLNMYELRLADLYLLEAEALLVGGGDQNRATALFNAVRDRAWGNDQHRLPLTLDNLKKERRLELAAEGHRYFDLIRWGDAPVVLKDKGFEAHRNEYLPIPLLEMENTRIQQISEWGGDK</sequence>
<keyword evidence="4" id="KW-0472">Membrane</keyword>
<reference evidence="9" key="1">
    <citation type="submission" date="2023-03" db="EMBL/GenBank/DDBJ databases">
        <title>Andean soil-derived lignocellulolytic bacterial consortium as a source of novel taxa and putative plastic-active enzymes.</title>
        <authorList>
            <person name="Diaz-Garcia L."/>
            <person name="Chuvochina M."/>
            <person name="Feuerriegel G."/>
            <person name="Bunk B."/>
            <person name="Sproer C."/>
            <person name="Streit W.R."/>
            <person name="Rodriguez L.M."/>
            <person name="Overmann J."/>
            <person name="Jimenez D.J."/>
        </authorList>
    </citation>
    <scope>NUCLEOTIDE SEQUENCE</scope>
    <source>
        <strain evidence="9">MAG 7</strain>
    </source>
</reference>
<accession>A0AAJ5WPK6</accession>
<evidence type="ECO:0000256" key="2">
    <source>
        <dbReference type="ARBA" id="ARBA00006275"/>
    </source>
</evidence>
<keyword evidence="5" id="KW-0998">Cell outer membrane</keyword>
<dbReference type="InterPro" id="IPR011990">
    <property type="entry name" value="TPR-like_helical_dom_sf"/>
</dbReference>
<organism evidence="9 10">
    <name type="scientific">Candidatus Pseudobacter hemicellulosilyticus</name>
    <dbReference type="NCBI Taxonomy" id="3121375"/>
    <lineage>
        <taxon>Bacteria</taxon>
        <taxon>Pseudomonadati</taxon>
        <taxon>Bacteroidota</taxon>
        <taxon>Chitinophagia</taxon>
        <taxon>Chitinophagales</taxon>
        <taxon>Chitinophagaceae</taxon>
        <taxon>Pseudobacter</taxon>
    </lineage>
</organism>
<evidence type="ECO:0000256" key="3">
    <source>
        <dbReference type="ARBA" id="ARBA00022729"/>
    </source>
</evidence>
<dbReference type="Pfam" id="PF07980">
    <property type="entry name" value="SusD_RagB"/>
    <property type="match status" value="1"/>
</dbReference>
<dbReference type="Proteomes" id="UP001220610">
    <property type="component" value="Chromosome"/>
</dbReference>
<dbReference type="InterPro" id="IPR012944">
    <property type="entry name" value="SusD_RagB_dom"/>
</dbReference>
<evidence type="ECO:0000313" key="10">
    <source>
        <dbReference type="Proteomes" id="UP001220610"/>
    </source>
</evidence>
<evidence type="ECO:0000259" key="8">
    <source>
        <dbReference type="Pfam" id="PF14322"/>
    </source>
</evidence>
<feature type="signal peptide" evidence="6">
    <location>
        <begin position="1"/>
        <end position="21"/>
    </location>
</feature>
<evidence type="ECO:0000313" key="9">
    <source>
        <dbReference type="EMBL" id="WEK34576.1"/>
    </source>
</evidence>
<evidence type="ECO:0000256" key="6">
    <source>
        <dbReference type="SAM" id="SignalP"/>
    </source>
</evidence>
<dbReference type="AlphaFoldDB" id="A0AAJ5WPK6"/>
<evidence type="ECO:0000256" key="5">
    <source>
        <dbReference type="ARBA" id="ARBA00023237"/>
    </source>
</evidence>
<feature type="domain" description="SusD-like N-terminal" evidence="8">
    <location>
        <begin position="103"/>
        <end position="226"/>
    </location>
</feature>
<comment type="similarity">
    <text evidence="2">Belongs to the SusD family.</text>
</comment>
<dbReference type="EMBL" id="CP119311">
    <property type="protein sequence ID" value="WEK34576.1"/>
    <property type="molecule type" value="Genomic_DNA"/>
</dbReference>
<dbReference type="GO" id="GO:0009279">
    <property type="term" value="C:cell outer membrane"/>
    <property type="evidence" value="ECO:0007669"/>
    <property type="project" value="UniProtKB-SubCell"/>
</dbReference>
<evidence type="ECO:0000256" key="1">
    <source>
        <dbReference type="ARBA" id="ARBA00004442"/>
    </source>
</evidence>
<dbReference type="SUPFAM" id="SSF48452">
    <property type="entry name" value="TPR-like"/>
    <property type="match status" value="1"/>
</dbReference>
<gene>
    <name evidence="9" type="ORF">P0Y53_18980</name>
</gene>
<evidence type="ECO:0000259" key="7">
    <source>
        <dbReference type="Pfam" id="PF07980"/>
    </source>
</evidence>
<dbReference type="PROSITE" id="PS51257">
    <property type="entry name" value="PROKAR_LIPOPROTEIN"/>
    <property type="match status" value="1"/>
</dbReference>
<feature type="chain" id="PRO_5042502429" evidence="6">
    <location>
        <begin position="22"/>
        <end position="509"/>
    </location>
</feature>
<feature type="domain" description="RagB/SusD" evidence="7">
    <location>
        <begin position="354"/>
        <end position="472"/>
    </location>
</feature>
<comment type="subcellular location">
    <subcellularLocation>
        <location evidence="1">Cell outer membrane</location>
    </subcellularLocation>
</comment>
<dbReference type="InterPro" id="IPR033985">
    <property type="entry name" value="SusD-like_N"/>
</dbReference>
<proteinExistence type="inferred from homology"/>
<name>A0AAJ5WPK6_9BACT</name>
<protein>
    <submittedName>
        <fullName evidence="9">RagB/SusD family nutrient uptake outer membrane protein</fullName>
    </submittedName>
</protein>
<evidence type="ECO:0000256" key="4">
    <source>
        <dbReference type="ARBA" id="ARBA00023136"/>
    </source>
</evidence>